<dbReference type="EnsemblMetazoa" id="CJA18302.1">
    <property type="protein sequence ID" value="CJA18302.1"/>
    <property type="gene ID" value="WBGene00137506"/>
</dbReference>
<protein>
    <recommendedName>
        <fullName evidence="4">Structure-specific endonuclease subunit SLX4</fullName>
    </recommendedName>
</protein>
<proteinExistence type="predicted"/>
<evidence type="ECO:0000313" key="3">
    <source>
        <dbReference type="Proteomes" id="UP000005237"/>
    </source>
</evidence>
<feature type="compositionally biased region" description="Basic and acidic residues" evidence="1">
    <location>
        <begin position="290"/>
        <end position="302"/>
    </location>
</feature>
<name>A0A8R1I6U7_CAEJA</name>
<organism evidence="2 3">
    <name type="scientific">Caenorhabditis japonica</name>
    <dbReference type="NCBI Taxonomy" id="281687"/>
    <lineage>
        <taxon>Eukaryota</taxon>
        <taxon>Metazoa</taxon>
        <taxon>Ecdysozoa</taxon>
        <taxon>Nematoda</taxon>
        <taxon>Chromadorea</taxon>
        <taxon>Rhabditida</taxon>
        <taxon>Rhabditina</taxon>
        <taxon>Rhabditomorpha</taxon>
        <taxon>Rhabditoidea</taxon>
        <taxon>Rhabditidae</taxon>
        <taxon>Peloderinae</taxon>
        <taxon>Caenorhabditis</taxon>
    </lineage>
</organism>
<feature type="region of interest" description="Disordered" evidence="1">
    <location>
        <begin position="1"/>
        <end position="30"/>
    </location>
</feature>
<dbReference type="PANTHER" id="PTHR21541:SF3">
    <property type="entry name" value="STRUCTURE-SPECIFIC ENDONUCLEASE SUBUNIT SLX4"/>
    <property type="match status" value="1"/>
</dbReference>
<dbReference type="GO" id="GO:0033557">
    <property type="term" value="C:Slx1-Slx4 complex"/>
    <property type="evidence" value="ECO:0007669"/>
    <property type="project" value="TreeGrafter"/>
</dbReference>
<accession>A0A8R1I6U7</accession>
<feature type="region of interest" description="Disordered" evidence="1">
    <location>
        <begin position="439"/>
        <end position="490"/>
    </location>
</feature>
<evidence type="ECO:0000313" key="2">
    <source>
        <dbReference type="EnsemblMetazoa" id="CJA18302.1"/>
    </source>
</evidence>
<dbReference type="PANTHER" id="PTHR21541">
    <property type="entry name" value="BTB POZ DOMAIN CONTAINING 12"/>
    <property type="match status" value="1"/>
</dbReference>
<evidence type="ECO:0000256" key="1">
    <source>
        <dbReference type="SAM" id="MobiDB-lite"/>
    </source>
</evidence>
<sequence>MHFEAITLSDDDDDEVAATSTKSLTKPTKPNKCSICQRSMDLWSNSRIEIHTKVCQMKRDKEKEKEKEKKAPKSKFQPEYVRIEEPIDTRARKRPRSYAVVELAPKKCKCEVVATLHSRFLDEFHFSSVKMRKTREQGVSEHAFQMRRLIEKLSRYEQLSRDMHKVLDSAASPSSTSNPNITLKCTDGDVTCPVLVLTHRTSLVKSPPAPIQIDKRVEVVKTWLTYVFTANIEWNDEQREDVMELARKYGPVGLENVLEVNAGAVVREEREEEEEKEEEKPNEDVEEELGVTKETETEVEKTPEKCVFTSDDPLVNFGKLASTPPHCTVTPTLDSFDEWSNQSVHHRSTITTLTPPAAHAASDSAPNPNTKPVFGSNVRILKTDSITPLPIFDEMDEAELKERMKQIGMRAKGKSVMIQLLKKAYTTLHPEVLPETPTLRPLVERRRRSAKRSPKLALNERLRSSDNEEQGGEEEDEDEEEEEGEAGLSNIDTNELQSAFLAWLRSDANSMLHEHILSLQPVSLEEMLIRLEKADGPLGRIGKAKLARLLDSLQINFQQPQKCAGVRRINRAFKKRF</sequence>
<reference evidence="2" key="2">
    <citation type="submission" date="2022-06" db="UniProtKB">
        <authorList>
            <consortium name="EnsemblMetazoa"/>
        </authorList>
    </citation>
    <scope>IDENTIFICATION</scope>
    <source>
        <strain evidence="2">DF5081</strain>
    </source>
</reference>
<feature type="compositionally biased region" description="Basic residues" evidence="1">
    <location>
        <begin position="445"/>
        <end position="454"/>
    </location>
</feature>
<dbReference type="CDD" id="cd22999">
    <property type="entry name" value="SAP_SLX4"/>
    <property type="match status" value="1"/>
</dbReference>
<feature type="compositionally biased region" description="Acidic residues" evidence="1">
    <location>
        <begin position="467"/>
        <end position="485"/>
    </location>
</feature>
<dbReference type="Proteomes" id="UP000005237">
    <property type="component" value="Unassembled WGS sequence"/>
</dbReference>
<keyword evidence="3" id="KW-1185">Reference proteome</keyword>
<evidence type="ECO:0008006" key="4">
    <source>
        <dbReference type="Google" id="ProtNLM"/>
    </source>
</evidence>
<dbReference type="AlphaFoldDB" id="A0A8R1I6U7"/>
<feature type="region of interest" description="Disordered" evidence="1">
    <location>
        <begin position="266"/>
        <end position="302"/>
    </location>
</feature>
<feature type="compositionally biased region" description="Low complexity" evidence="1">
    <location>
        <begin position="19"/>
        <end position="30"/>
    </location>
</feature>
<reference evidence="3" key="1">
    <citation type="submission" date="2010-08" db="EMBL/GenBank/DDBJ databases">
        <authorList>
            <consortium name="Caenorhabditis japonica Sequencing Consortium"/>
            <person name="Wilson R.K."/>
        </authorList>
    </citation>
    <scope>NUCLEOTIDE SEQUENCE [LARGE SCALE GENOMIC DNA]</scope>
    <source>
        <strain evidence="3">DF5081</strain>
    </source>
</reference>
<dbReference type="GO" id="GO:0000712">
    <property type="term" value="P:resolution of meiotic recombination intermediates"/>
    <property type="evidence" value="ECO:0007669"/>
    <property type="project" value="TreeGrafter"/>
</dbReference>